<evidence type="ECO:0000256" key="2">
    <source>
        <dbReference type="SAM" id="SignalP"/>
    </source>
</evidence>
<dbReference type="GO" id="GO:0003906">
    <property type="term" value="F:DNA-(apurinic or apyrimidinic site) endonuclease activity"/>
    <property type="evidence" value="ECO:0007669"/>
    <property type="project" value="TreeGrafter"/>
</dbReference>
<name>A0A8C5GBQ4_GOUWI</name>
<keyword evidence="5" id="KW-1185">Reference proteome</keyword>
<proteinExistence type="predicted"/>
<dbReference type="GO" id="GO:0005634">
    <property type="term" value="C:nucleus"/>
    <property type="evidence" value="ECO:0007669"/>
    <property type="project" value="TreeGrafter"/>
</dbReference>
<reference evidence="4" key="3">
    <citation type="submission" date="2025-09" db="UniProtKB">
        <authorList>
            <consortium name="Ensembl"/>
        </authorList>
    </citation>
    <scope>IDENTIFICATION</scope>
</reference>
<evidence type="ECO:0000313" key="4">
    <source>
        <dbReference type="Ensembl" id="ENSGWIP00000027934.1"/>
    </source>
</evidence>
<dbReference type="GO" id="GO:0006284">
    <property type="term" value="P:base-excision repair"/>
    <property type="evidence" value="ECO:0007669"/>
    <property type="project" value="TreeGrafter"/>
</dbReference>
<feature type="signal peptide" evidence="2">
    <location>
        <begin position="1"/>
        <end position="24"/>
    </location>
</feature>
<feature type="chain" id="PRO_5034367773" description="Endonuclease VIII-like 1 DNA binding domain-containing protein" evidence="2">
    <location>
        <begin position="25"/>
        <end position="255"/>
    </location>
</feature>
<feature type="compositionally biased region" description="Polar residues" evidence="1">
    <location>
        <begin position="198"/>
        <end position="213"/>
    </location>
</feature>
<feature type="compositionally biased region" description="Basic and acidic residues" evidence="1">
    <location>
        <begin position="171"/>
        <end position="182"/>
    </location>
</feature>
<dbReference type="PANTHER" id="PTHR22993:SF27">
    <property type="entry name" value="ENDONUCLEASE 8-LIKE 1"/>
    <property type="match status" value="1"/>
</dbReference>
<dbReference type="InterPro" id="IPR015371">
    <property type="entry name" value="Endonuclease-VIII_DNA-bd"/>
</dbReference>
<evidence type="ECO:0000256" key="1">
    <source>
        <dbReference type="SAM" id="MobiDB-lite"/>
    </source>
</evidence>
<dbReference type="GO" id="GO:0019104">
    <property type="term" value="F:DNA N-glycosylase activity"/>
    <property type="evidence" value="ECO:0007669"/>
    <property type="project" value="TreeGrafter"/>
</dbReference>
<dbReference type="Proteomes" id="UP000694680">
    <property type="component" value="Chromosome 6"/>
</dbReference>
<keyword evidence="2" id="KW-0732">Signal</keyword>
<dbReference type="SUPFAM" id="SSF57716">
    <property type="entry name" value="Glucocorticoid receptor-like (DNA-binding domain)"/>
    <property type="match status" value="1"/>
</dbReference>
<sequence length="255" mass="29147">MRLKFLFCFVLLLFRLRIPPFVSARTALEGLESEDLTENIKPVKVESADVKVKRQRYKNMLFHHWLTAFSDLLCIYYVLLQSSGGKIVKEEESDLLRLCHTVPLEVVGLGGKGYDPEKSDYSGFKAWLQCYYVDGMKSIRDHNSRTMWFSGDPGPLAPKGKNGSKGTVQKIKQEGETKTEKKVRPKRSKTKEVETVQRTDASSTRQRKSSSAELTGEKTKPNQKHWLAVVSGVLRDEMNNEIKQLDVLWFELTSI</sequence>
<reference evidence="4" key="2">
    <citation type="submission" date="2025-08" db="UniProtKB">
        <authorList>
            <consortium name="Ensembl"/>
        </authorList>
    </citation>
    <scope>IDENTIFICATION</scope>
</reference>
<dbReference type="Pfam" id="PF09292">
    <property type="entry name" value="Neil1-DNA_bind"/>
    <property type="match status" value="1"/>
</dbReference>
<protein>
    <recommendedName>
        <fullName evidence="3">Endonuclease VIII-like 1 DNA binding domain-containing protein</fullName>
    </recommendedName>
</protein>
<evidence type="ECO:0000313" key="5">
    <source>
        <dbReference type="Proteomes" id="UP000694680"/>
    </source>
</evidence>
<feature type="domain" description="Endonuclease VIII-like 1 DNA binding" evidence="3">
    <location>
        <begin position="120"/>
        <end position="158"/>
    </location>
</feature>
<dbReference type="PANTHER" id="PTHR22993">
    <property type="entry name" value="FORMAMIDOPYRIMIDINE-DNA GLYCOSYLASE"/>
    <property type="match status" value="1"/>
</dbReference>
<reference evidence="4" key="1">
    <citation type="submission" date="2020-06" db="EMBL/GenBank/DDBJ databases">
        <authorList>
            <consortium name="Wellcome Sanger Institute Data Sharing"/>
        </authorList>
    </citation>
    <scope>NUCLEOTIDE SEQUENCE [LARGE SCALE GENOMIC DNA]</scope>
</reference>
<dbReference type="AlphaFoldDB" id="A0A8C5GBQ4"/>
<feature type="region of interest" description="Disordered" evidence="1">
    <location>
        <begin position="149"/>
        <end position="221"/>
    </location>
</feature>
<organism evidence="4 5">
    <name type="scientific">Gouania willdenowi</name>
    <name type="common">Blunt-snouted clingfish</name>
    <name type="synonym">Lepadogaster willdenowi</name>
    <dbReference type="NCBI Taxonomy" id="441366"/>
    <lineage>
        <taxon>Eukaryota</taxon>
        <taxon>Metazoa</taxon>
        <taxon>Chordata</taxon>
        <taxon>Craniata</taxon>
        <taxon>Vertebrata</taxon>
        <taxon>Euteleostomi</taxon>
        <taxon>Actinopterygii</taxon>
        <taxon>Neopterygii</taxon>
        <taxon>Teleostei</taxon>
        <taxon>Neoteleostei</taxon>
        <taxon>Acanthomorphata</taxon>
        <taxon>Ovalentaria</taxon>
        <taxon>Blenniimorphae</taxon>
        <taxon>Blenniiformes</taxon>
        <taxon>Gobiesocoidei</taxon>
        <taxon>Gobiesocidae</taxon>
        <taxon>Gobiesocinae</taxon>
        <taxon>Gouania</taxon>
    </lineage>
</organism>
<dbReference type="Ensembl" id="ENSGWIT00000030475.1">
    <property type="protein sequence ID" value="ENSGWIP00000027934.1"/>
    <property type="gene ID" value="ENSGWIG00000014616.1"/>
</dbReference>
<dbReference type="Gene3D" id="1.10.8.50">
    <property type="match status" value="1"/>
</dbReference>
<accession>A0A8C5GBQ4</accession>
<evidence type="ECO:0000259" key="3">
    <source>
        <dbReference type="Pfam" id="PF09292"/>
    </source>
</evidence>